<evidence type="ECO:0000313" key="1">
    <source>
        <dbReference type="EMBL" id="DAD38530.1"/>
    </source>
</evidence>
<protein>
    <submittedName>
        <fullName evidence="1">Uncharacterized protein</fullName>
    </submittedName>
</protein>
<sequence length="80" mass="9367">MHDGISVHISFYFLLSSYWEKKENPDLVPAYFHRLIDVGDKKGDAPLKDKTPLYLLFIIEPFRKCMCLLLYCLVWSLVGD</sequence>
<dbReference type="EMBL" id="DUZY01000005">
    <property type="protein sequence ID" value="DAD38530.1"/>
    <property type="molecule type" value="Genomic_DNA"/>
</dbReference>
<dbReference type="Proteomes" id="UP000607653">
    <property type="component" value="Unassembled WGS sequence"/>
</dbReference>
<dbReference type="AlphaFoldDB" id="A0A822Z1F8"/>
<evidence type="ECO:0000313" key="2">
    <source>
        <dbReference type="Proteomes" id="UP000607653"/>
    </source>
</evidence>
<proteinExistence type="predicted"/>
<gene>
    <name evidence="1" type="ORF">HUJ06_012852</name>
</gene>
<reference evidence="1 2" key="1">
    <citation type="journal article" date="2020" name="Mol. Biol. Evol.">
        <title>Distinct Expression and Methylation Patterns for Genes with Different Fates following a Single Whole-Genome Duplication in Flowering Plants.</title>
        <authorList>
            <person name="Shi T."/>
            <person name="Rahmani R.S."/>
            <person name="Gugger P.F."/>
            <person name="Wang M."/>
            <person name="Li H."/>
            <person name="Zhang Y."/>
            <person name="Li Z."/>
            <person name="Wang Q."/>
            <person name="Van de Peer Y."/>
            <person name="Marchal K."/>
            <person name="Chen J."/>
        </authorList>
    </citation>
    <scope>NUCLEOTIDE SEQUENCE [LARGE SCALE GENOMIC DNA]</scope>
    <source>
        <tissue evidence="1">Leaf</tissue>
    </source>
</reference>
<organism evidence="1 2">
    <name type="scientific">Nelumbo nucifera</name>
    <name type="common">Sacred lotus</name>
    <dbReference type="NCBI Taxonomy" id="4432"/>
    <lineage>
        <taxon>Eukaryota</taxon>
        <taxon>Viridiplantae</taxon>
        <taxon>Streptophyta</taxon>
        <taxon>Embryophyta</taxon>
        <taxon>Tracheophyta</taxon>
        <taxon>Spermatophyta</taxon>
        <taxon>Magnoliopsida</taxon>
        <taxon>Proteales</taxon>
        <taxon>Nelumbonaceae</taxon>
        <taxon>Nelumbo</taxon>
    </lineage>
</organism>
<accession>A0A822Z1F8</accession>
<name>A0A822Z1F8_NELNU</name>
<keyword evidence="2" id="KW-1185">Reference proteome</keyword>
<comment type="caution">
    <text evidence="1">The sequence shown here is derived from an EMBL/GenBank/DDBJ whole genome shotgun (WGS) entry which is preliminary data.</text>
</comment>